<accession>A0A2P9HKK3</accession>
<dbReference type="AlphaFoldDB" id="A0A2P9HKK3"/>
<organism evidence="1 2">
    <name type="scientific">Ochrobactrum soli</name>
    <dbReference type="NCBI Taxonomy" id="2448455"/>
    <lineage>
        <taxon>Bacteria</taxon>
        <taxon>Pseudomonadati</taxon>
        <taxon>Pseudomonadota</taxon>
        <taxon>Alphaproteobacteria</taxon>
        <taxon>Hyphomicrobiales</taxon>
        <taxon>Brucellaceae</taxon>
        <taxon>Brucella/Ochrobactrum group</taxon>
        <taxon>Ochrobactrum</taxon>
    </lineage>
</organism>
<name>A0A2P9HKK3_9HYPH</name>
<evidence type="ECO:0000313" key="1">
    <source>
        <dbReference type="EMBL" id="SPL64674.1"/>
    </source>
</evidence>
<sequence length="50" mass="6022">MRKNSTHHSIHRPHLLLWSETGVASMRLHGRRLVYPLLEPHCHQIFRQFP</sequence>
<evidence type="ECO:0000313" key="2">
    <source>
        <dbReference type="Proteomes" id="UP000246073"/>
    </source>
</evidence>
<gene>
    <name evidence="1" type="ORF">OHAE_541</name>
</gene>
<protein>
    <submittedName>
        <fullName evidence="1">Uncharacterized protein</fullName>
    </submittedName>
</protein>
<proteinExistence type="predicted"/>
<dbReference type="EMBL" id="OOFM01000005">
    <property type="protein sequence ID" value="SPL64674.1"/>
    <property type="molecule type" value="Genomic_DNA"/>
</dbReference>
<reference evidence="2" key="1">
    <citation type="submission" date="2017-12" db="EMBL/GenBank/DDBJ databases">
        <authorList>
            <person name="Diaz M."/>
        </authorList>
    </citation>
    <scope>NUCLEOTIDE SEQUENCE [LARGE SCALE GENOMIC DNA]</scope>
    <source>
        <strain evidence="2">FI11154</strain>
    </source>
</reference>
<dbReference type="Proteomes" id="UP000246073">
    <property type="component" value="Unassembled WGS sequence"/>
</dbReference>